<dbReference type="Gene3D" id="3.40.50.300">
    <property type="entry name" value="P-loop containing nucleotide triphosphate hydrolases"/>
    <property type="match status" value="1"/>
</dbReference>
<dbReference type="InterPro" id="IPR012337">
    <property type="entry name" value="RNaseH-like_sf"/>
</dbReference>
<name>A0A173Z9C3_9FIRM</name>
<dbReference type="Gene3D" id="3.90.1600.10">
    <property type="entry name" value="Palm domain of DNA polymerase"/>
    <property type="match status" value="1"/>
</dbReference>
<dbReference type="EMBL" id="CYYW01000004">
    <property type="protein sequence ID" value="CUN72497.1"/>
    <property type="molecule type" value="Genomic_DNA"/>
</dbReference>
<proteinExistence type="predicted"/>
<dbReference type="GO" id="GO:0005524">
    <property type="term" value="F:ATP binding"/>
    <property type="evidence" value="ECO:0007669"/>
    <property type="project" value="UniProtKB-KW"/>
</dbReference>
<dbReference type="Pfam" id="PF19263">
    <property type="entry name" value="DUF5906"/>
    <property type="match status" value="1"/>
</dbReference>
<dbReference type="InterPro" id="IPR014015">
    <property type="entry name" value="Helicase_SF3_DNA-vir"/>
</dbReference>
<dbReference type="InterPro" id="IPR043502">
    <property type="entry name" value="DNA/RNA_pol_sf"/>
</dbReference>
<protein>
    <submittedName>
        <fullName evidence="4">Phage/plasmid primase, P4 family, C-terminal domain</fullName>
    </submittedName>
</protein>
<reference evidence="4 5" key="1">
    <citation type="submission" date="2015-09" db="EMBL/GenBank/DDBJ databases">
        <authorList>
            <consortium name="Pathogen Informatics"/>
        </authorList>
    </citation>
    <scope>NUCLEOTIDE SEQUENCE [LARGE SCALE GENOMIC DNA]</scope>
    <source>
        <strain evidence="4 5">2789STDY5608860</strain>
    </source>
</reference>
<dbReference type="Proteomes" id="UP000095384">
    <property type="component" value="Unassembled WGS sequence"/>
</dbReference>
<evidence type="ECO:0000313" key="5">
    <source>
        <dbReference type="Proteomes" id="UP000095384"/>
    </source>
</evidence>
<evidence type="ECO:0000259" key="3">
    <source>
        <dbReference type="PROSITE" id="PS51206"/>
    </source>
</evidence>
<keyword evidence="2" id="KW-0067">ATP-binding</keyword>
<feature type="domain" description="SF3 helicase" evidence="3">
    <location>
        <begin position="154"/>
        <end position="313"/>
    </location>
</feature>
<dbReference type="InterPro" id="IPR045455">
    <property type="entry name" value="NrS-1_pol-like_helicase"/>
</dbReference>
<dbReference type="InterPro" id="IPR027417">
    <property type="entry name" value="P-loop_NTPase"/>
</dbReference>
<dbReference type="InterPro" id="IPR023211">
    <property type="entry name" value="DNA_pol_palm_dom_sf"/>
</dbReference>
<evidence type="ECO:0000313" key="4">
    <source>
        <dbReference type="EMBL" id="CUN72497.1"/>
    </source>
</evidence>
<gene>
    <name evidence="4" type="ORF">ERS852417_00875</name>
</gene>
<dbReference type="SUPFAM" id="SSF53098">
    <property type="entry name" value="Ribonuclease H-like"/>
    <property type="match status" value="1"/>
</dbReference>
<evidence type="ECO:0000256" key="2">
    <source>
        <dbReference type="ARBA" id="ARBA00022840"/>
    </source>
</evidence>
<keyword evidence="1" id="KW-0547">Nucleotide-binding</keyword>
<dbReference type="PROSITE" id="PS51206">
    <property type="entry name" value="SF3_HELICASE_1"/>
    <property type="match status" value="1"/>
</dbReference>
<sequence>MLDFMVVSTRSTKRGTIEIYPKFLIKKSTDLMIRGGDFYAIWIEERGLWSTDEQDALQLIDRELDRYAEENRQRFNSDIKVLHMWDAESGMIDSWHKYCQKQLRDSFHTLDDKLIFSNTETTKKDYASKRLNYPLEEGDLTAYEKLISTLYSPEERMKIEWAIGSIVCGESQKLQKFLVLYGAAGTGKSTILNIIQQLFEGYYSVFDAKALGSSSNSFALEAFKSNPLVAIQHDGDLSRIEDNTRLNSLVSHELMTVNEKFKSTYANRFKCFLFMGTNKPVRITDAKSGLIRRLIDVSPSGNKLNPKEYKTIVKQVGFELGAIAYHCQEIYLDNPGRYDDYVPISMLGASNDFYNFIADSYYVFKKEDGTTLKAAWEMYKNYCDEAKVGYPLSRRAFQEELKNYFKDFQERFNFDDGSRVRSYYIGFRTDKFESDTQTKKKETPKTYQIEFKEQESIFDSVCADCPAQYASQNETPQQKWEKVKTKLSALDTSQIHYVKVPENHIIVDFDIPDETGNKSFEKNLEAASKLPPTYAELSKSGQGIHLHYLYSGDPSQLSRIYDDHIEVKVFTGKSSLRRKLTKCNDLPIATISSGLPMKGEDKMVNFDAIKSEKGLRTLIKRNLNKEIHPGTKPSIDFIYKILEDAHSSELKYDVTDMRNAVLAFAANSSHQAEYCIKLVNKMQFKSEENSNAVKNDDAKLVFYDIEVFPNLFLVNWKIEGEGKPVVRMINPTPSEIEELIQLRLVGFNCRRYDNHIMYARLMGYTNEQLFNLSQKIINNSPNCFFGEAYNISFTDVYDFCSKKQSLKKWEIELSNMANDPHSKMDDEVRALCKKIKHHELGLPWDQPVPEELWTKVAEYCDDDVIATEATYKANLGDFVAREILAELANGSVNDTTNSLTTKFIFGKNRNPQSEFMYRDLSEPVTELPDDVLAFLKEAKPEMMAEPFHGPKGDSLLPYFPDYRFENGKSLYRGEEVGEGGEVWAAPGMYGRSETEDVGSMHPNSAISECLFGPDFTKRFKDILDIRIYIKHGDFDMVRDMFEGALAKYLDDTGKAKALAQALKIAINSVYGLTAAGFMNAFRDSRNKDNIVAKRGALFMIDLRHEVETQGYKVIHIKTDSIKIENPDDYILDFICKYGKRHGYDFEVEHIFDRICLVNNAVYVAKLADDDPEKPGTWTATGTQFQIPYVFKCLFSKEDIKFEDMCETKSVSGSLYLDLNEDLPDVSQYEKEFSKAESDFKKGLLSDTTFESTCQKLNPLIAEGHNYRFIGKVGQFCPIKDGCGGGLLMREKDGKYYAATGTKGYRWLESEMVRELDKVDDIDRSYYDKLVNEAVDTISQYGDFEMFVSDDPFITEKKQNTPKLMPCGDAKYATCFDCPHFNDDAYHMDCEKNYDISEVISSQVMNPPVETK</sequence>
<organism evidence="4 5">
    <name type="scientific">Agathobacter rectalis</name>
    <dbReference type="NCBI Taxonomy" id="39491"/>
    <lineage>
        <taxon>Bacteria</taxon>
        <taxon>Bacillati</taxon>
        <taxon>Bacillota</taxon>
        <taxon>Clostridia</taxon>
        <taxon>Lachnospirales</taxon>
        <taxon>Lachnospiraceae</taxon>
        <taxon>Agathobacter</taxon>
    </lineage>
</organism>
<accession>A0A173Z9C3</accession>
<dbReference type="SUPFAM" id="SSF52540">
    <property type="entry name" value="P-loop containing nucleoside triphosphate hydrolases"/>
    <property type="match status" value="1"/>
</dbReference>
<evidence type="ECO:0000256" key="1">
    <source>
        <dbReference type="ARBA" id="ARBA00022741"/>
    </source>
</evidence>
<dbReference type="SUPFAM" id="SSF56672">
    <property type="entry name" value="DNA/RNA polymerases"/>
    <property type="match status" value="1"/>
</dbReference>
<dbReference type="RefSeq" id="WP_055223456.1">
    <property type="nucleotide sequence ID" value="NZ_CYYW01000004.1"/>
</dbReference>